<gene>
    <name evidence="7" type="ORF">DC487_14645</name>
</gene>
<reference evidence="7 8" key="1">
    <citation type="submission" date="2018-04" db="EMBL/GenBank/DDBJ databases">
        <title>Sphingobacterium cortibacter sp. nov.</title>
        <authorList>
            <person name="Li Y."/>
        </authorList>
    </citation>
    <scope>NUCLEOTIDE SEQUENCE [LARGE SCALE GENOMIC DNA]</scope>
    <source>
        <strain evidence="7 8">2c-3</strain>
    </source>
</reference>
<evidence type="ECO:0000259" key="6">
    <source>
        <dbReference type="Pfam" id="PF08281"/>
    </source>
</evidence>
<feature type="domain" description="RNA polymerase sigma-70 region 2" evidence="5">
    <location>
        <begin position="36"/>
        <end position="98"/>
    </location>
</feature>
<evidence type="ECO:0000259" key="5">
    <source>
        <dbReference type="Pfam" id="PF04542"/>
    </source>
</evidence>
<evidence type="ECO:0008006" key="9">
    <source>
        <dbReference type="Google" id="ProtNLM"/>
    </source>
</evidence>
<dbReference type="Gene3D" id="1.10.10.10">
    <property type="entry name" value="Winged helix-like DNA-binding domain superfamily/Winged helix DNA-binding domain"/>
    <property type="match status" value="1"/>
</dbReference>
<dbReference type="Gene3D" id="1.10.1740.10">
    <property type="match status" value="1"/>
</dbReference>
<organism evidence="7 8">
    <name type="scientific">Sphingobacterium corticibacter</name>
    <dbReference type="NCBI Taxonomy" id="2171749"/>
    <lineage>
        <taxon>Bacteria</taxon>
        <taxon>Pseudomonadati</taxon>
        <taxon>Bacteroidota</taxon>
        <taxon>Sphingobacteriia</taxon>
        <taxon>Sphingobacteriales</taxon>
        <taxon>Sphingobacteriaceae</taxon>
        <taxon>Sphingobacterium</taxon>
    </lineage>
</organism>
<dbReference type="InterPro" id="IPR013325">
    <property type="entry name" value="RNA_pol_sigma_r2"/>
</dbReference>
<evidence type="ECO:0000256" key="1">
    <source>
        <dbReference type="ARBA" id="ARBA00010641"/>
    </source>
</evidence>
<dbReference type="SUPFAM" id="SSF88946">
    <property type="entry name" value="Sigma2 domain of RNA polymerase sigma factors"/>
    <property type="match status" value="1"/>
</dbReference>
<dbReference type="SUPFAM" id="SSF88659">
    <property type="entry name" value="Sigma3 and sigma4 domains of RNA polymerase sigma factors"/>
    <property type="match status" value="1"/>
</dbReference>
<dbReference type="AlphaFoldDB" id="A0A2T8HFZ6"/>
<name>A0A2T8HFZ6_9SPHI</name>
<dbReference type="GO" id="GO:0006352">
    <property type="term" value="P:DNA-templated transcription initiation"/>
    <property type="evidence" value="ECO:0007669"/>
    <property type="project" value="InterPro"/>
</dbReference>
<keyword evidence="8" id="KW-1185">Reference proteome</keyword>
<dbReference type="EMBL" id="QDKG01000006">
    <property type="protein sequence ID" value="PVH24320.1"/>
    <property type="molecule type" value="Genomic_DNA"/>
</dbReference>
<dbReference type="InterPro" id="IPR014284">
    <property type="entry name" value="RNA_pol_sigma-70_dom"/>
</dbReference>
<dbReference type="GO" id="GO:0016987">
    <property type="term" value="F:sigma factor activity"/>
    <property type="evidence" value="ECO:0007669"/>
    <property type="project" value="UniProtKB-KW"/>
</dbReference>
<comment type="caution">
    <text evidence="7">The sequence shown here is derived from an EMBL/GenBank/DDBJ whole genome shotgun (WGS) entry which is preliminary data.</text>
</comment>
<keyword evidence="4" id="KW-0804">Transcription</keyword>
<dbReference type="Pfam" id="PF04542">
    <property type="entry name" value="Sigma70_r2"/>
    <property type="match status" value="1"/>
</dbReference>
<dbReference type="InterPro" id="IPR013324">
    <property type="entry name" value="RNA_pol_sigma_r3/r4-like"/>
</dbReference>
<evidence type="ECO:0000256" key="4">
    <source>
        <dbReference type="ARBA" id="ARBA00023163"/>
    </source>
</evidence>
<dbReference type="RefSeq" id="WP_116776718.1">
    <property type="nucleotide sequence ID" value="NZ_QDKG01000006.1"/>
</dbReference>
<evidence type="ECO:0000256" key="2">
    <source>
        <dbReference type="ARBA" id="ARBA00023015"/>
    </source>
</evidence>
<proteinExistence type="inferred from homology"/>
<accession>A0A2T8HFZ6</accession>
<dbReference type="Pfam" id="PF08281">
    <property type="entry name" value="Sigma70_r4_2"/>
    <property type="match status" value="1"/>
</dbReference>
<evidence type="ECO:0000256" key="3">
    <source>
        <dbReference type="ARBA" id="ARBA00023082"/>
    </source>
</evidence>
<dbReference type="InterPro" id="IPR013249">
    <property type="entry name" value="RNA_pol_sigma70_r4_t2"/>
</dbReference>
<dbReference type="NCBIfam" id="TIGR02937">
    <property type="entry name" value="sigma70-ECF"/>
    <property type="match status" value="1"/>
</dbReference>
<dbReference type="Proteomes" id="UP000245627">
    <property type="component" value="Unassembled WGS sequence"/>
</dbReference>
<evidence type="ECO:0000313" key="7">
    <source>
        <dbReference type="EMBL" id="PVH24320.1"/>
    </source>
</evidence>
<comment type="similarity">
    <text evidence="1">Belongs to the sigma-70 factor family. ECF subfamily.</text>
</comment>
<sequence>MLEHYLCAVSQTTPMEESTYITRFRDGDPMAFTYFFDSYWEQLYTIAYRHLQDEDTAKDIVQELFIHLWERRTLISTDYPTLGPYLFKALKNKILNYYALEKVRKQVLDQAIQRMDTFTRSGGSTMQHYMQLEEIVDSAVAKLPKLVQAVYLMRLDDCSISQIAQTLNIAEQTVKNYLSDAKRILEKDITKRFADHDVILFFLTNSFLLHNYLT</sequence>
<dbReference type="PANTHER" id="PTHR43133">
    <property type="entry name" value="RNA POLYMERASE ECF-TYPE SIGMA FACTO"/>
    <property type="match status" value="1"/>
</dbReference>
<dbReference type="InterPro" id="IPR039425">
    <property type="entry name" value="RNA_pol_sigma-70-like"/>
</dbReference>
<keyword evidence="3" id="KW-0731">Sigma factor</keyword>
<dbReference type="InterPro" id="IPR036388">
    <property type="entry name" value="WH-like_DNA-bd_sf"/>
</dbReference>
<feature type="domain" description="RNA polymerase sigma factor 70 region 4 type 2" evidence="6">
    <location>
        <begin position="134"/>
        <end position="183"/>
    </location>
</feature>
<dbReference type="GO" id="GO:0003677">
    <property type="term" value="F:DNA binding"/>
    <property type="evidence" value="ECO:0007669"/>
    <property type="project" value="InterPro"/>
</dbReference>
<dbReference type="InterPro" id="IPR007627">
    <property type="entry name" value="RNA_pol_sigma70_r2"/>
</dbReference>
<dbReference type="PANTHER" id="PTHR43133:SF46">
    <property type="entry name" value="RNA POLYMERASE SIGMA-70 FACTOR ECF SUBFAMILY"/>
    <property type="match status" value="1"/>
</dbReference>
<keyword evidence="2" id="KW-0805">Transcription regulation</keyword>
<protein>
    <recommendedName>
        <fullName evidence="9">RNA polymerase sigma-70 factor</fullName>
    </recommendedName>
</protein>
<dbReference type="OrthoDB" id="679904at2"/>
<evidence type="ECO:0000313" key="8">
    <source>
        <dbReference type="Proteomes" id="UP000245627"/>
    </source>
</evidence>